<dbReference type="OrthoDB" id="286404at2"/>
<keyword evidence="3 5" id="KW-0560">Oxidoreductase</keyword>
<evidence type="ECO:0000256" key="2">
    <source>
        <dbReference type="ARBA" id="ARBA00022857"/>
    </source>
</evidence>
<dbReference type="InterPro" id="IPR002347">
    <property type="entry name" value="SDR_fam"/>
</dbReference>
<keyword evidence="6" id="KW-1185">Reference proteome</keyword>
<evidence type="ECO:0000313" key="6">
    <source>
        <dbReference type="Proteomes" id="UP000237968"/>
    </source>
</evidence>
<proteinExistence type="inferred from homology"/>
<evidence type="ECO:0000256" key="4">
    <source>
        <dbReference type="SAM" id="MobiDB-lite"/>
    </source>
</evidence>
<protein>
    <submittedName>
        <fullName evidence="5">General stress protein 39</fullName>
        <ecNumber evidence="5">1.-.-.-</ecNumber>
    </submittedName>
</protein>
<evidence type="ECO:0000256" key="3">
    <source>
        <dbReference type="ARBA" id="ARBA00023002"/>
    </source>
</evidence>
<dbReference type="Proteomes" id="UP000237968">
    <property type="component" value="Unassembled WGS sequence"/>
</dbReference>
<comment type="caution">
    <text evidence="5">The sequence shown here is derived from an EMBL/GenBank/DDBJ whole genome shotgun (WGS) entry which is preliminary data.</text>
</comment>
<sequence length="565" mass="61523">MLHDFKDKVVLITGGTKGIGRACALAFARLGAKCWLTHRWGSADEDELRAAFAELGAPAPEIVEADASKKGDTKALMAKMREAGVERVDVFISNVAVVVRGEGFDAHKKRALIKSLEYSAWPFVDYIHKLHAAFGAYPEYAVAMSSDGPDQHYPHYDYVAVAKSVLETFVRYMSTHLREHDVKVNALRTRQVPTESYAQIFGEQNTALAERFAEFSVTPEEVAATTLALCSGLFDSFSGQVLQLDRGASFVDNVMTMGKRLLAGPDPDAAPAPTPASPAPSPAPRPAASEAGHDVSASLRAQLDGKAVLITGGTKGIGLACGLAYGRYGARTYLTHRWGSADEDAIRASFAEAGAPEPVILEADVSQDEDTEALMQRIKDDVGALEVLISNVSFAHVSQTHDDLSFKGLKRSLEYSSWPFISYMQQAKAIFGRLPRYAIGMSSRGPEYFLPGYDFVAASKSVMETFCRYLTSDLLDEDIRINVLRANPVETESLEATFGPEFAPFCKKWYAEGFFIQPAEVADAAVALSSGLMDGVRGQVLLLDRGFGFSDNVVRLFTERERHGL</sequence>
<gene>
    <name evidence="5" type="primary">ydaD_1</name>
    <name evidence="5" type="ORF">ENSA5_28540</name>
</gene>
<dbReference type="PANTHER" id="PTHR43618">
    <property type="entry name" value="7-ALPHA-HYDROXYSTEROID DEHYDROGENASE"/>
    <property type="match status" value="1"/>
</dbReference>
<dbReference type="CDD" id="cd05233">
    <property type="entry name" value="SDR_c"/>
    <property type="match status" value="1"/>
</dbReference>
<dbReference type="GO" id="GO:0005829">
    <property type="term" value="C:cytosol"/>
    <property type="evidence" value="ECO:0007669"/>
    <property type="project" value="TreeGrafter"/>
</dbReference>
<dbReference type="SUPFAM" id="SSF51735">
    <property type="entry name" value="NAD(P)-binding Rossmann-fold domains"/>
    <property type="match status" value="2"/>
</dbReference>
<evidence type="ECO:0000256" key="1">
    <source>
        <dbReference type="ARBA" id="ARBA00006484"/>
    </source>
</evidence>
<dbReference type="InterPro" id="IPR036291">
    <property type="entry name" value="NAD(P)-bd_dom_sf"/>
</dbReference>
<dbReference type="EMBL" id="PVNK01000139">
    <property type="protein sequence ID" value="PRP99866.1"/>
    <property type="molecule type" value="Genomic_DNA"/>
</dbReference>
<feature type="region of interest" description="Disordered" evidence="4">
    <location>
        <begin position="262"/>
        <end position="295"/>
    </location>
</feature>
<name>A0A2S9Y442_9BACT</name>
<dbReference type="Pfam" id="PF13561">
    <property type="entry name" value="adh_short_C2"/>
    <property type="match status" value="2"/>
</dbReference>
<dbReference type="RefSeq" id="WP_106392240.1">
    <property type="nucleotide sequence ID" value="NZ_PVNK01000139.1"/>
</dbReference>
<dbReference type="GO" id="GO:0008709">
    <property type="term" value="F:cholate 7-alpha-dehydrogenase (NAD+) activity"/>
    <property type="evidence" value="ECO:0007669"/>
    <property type="project" value="TreeGrafter"/>
</dbReference>
<dbReference type="AlphaFoldDB" id="A0A2S9Y442"/>
<accession>A0A2S9Y442</accession>
<dbReference type="PRINTS" id="PR00081">
    <property type="entry name" value="GDHRDH"/>
</dbReference>
<feature type="compositionally biased region" description="Pro residues" evidence="4">
    <location>
        <begin position="268"/>
        <end position="285"/>
    </location>
</feature>
<dbReference type="EC" id="1.-.-.-" evidence="5"/>
<keyword evidence="2" id="KW-0521">NADP</keyword>
<organism evidence="5 6">
    <name type="scientific">Enhygromyxa salina</name>
    <dbReference type="NCBI Taxonomy" id="215803"/>
    <lineage>
        <taxon>Bacteria</taxon>
        <taxon>Pseudomonadati</taxon>
        <taxon>Myxococcota</taxon>
        <taxon>Polyangia</taxon>
        <taxon>Nannocystales</taxon>
        <taxon>Nannocystaceae</taxon>
        <taxon>Enhygromyxa</taxon>
    </lineage>
</organism>
<dbReference type="InterPro" id="IPR052178">
    <property type="entry name" value="Sec_Metab_Biosynth_SDR"/>
</dbReference>
<reference evidence="5 6" key="1">
    <citation type="submission" date="2018-03" db="EMBL/GenBank/DDBJ databases">
        <title>Draft Genome Sequences of the Obligatory Marine Myxobacteria Enhygromyxa salina SWB005.</title>
        <authorList>
            <person name="Poehlein A."/>
            <person name="Moghaddam J.A."/>
            <person name="Harms H."/>
            <person name="Alanjari M."/>
            <person name="Koenig G.M."/>
            <person name="Daniel R."/>
            <person name="Schaeberle T.F."/>
        </authorList>
    </citation>
    <scope>NUCLEOTIDE SEQUENCE [LARGE SCALE GENOMIC DNA]</scope>
    <source>
        <strain evidence="5 6">SWB005</strain>
    </source>
</reference>
<comment type="similarity">
    <text evidence="1">Belongs to the short-chain dehydrogenases/reductases (SDR) family.</text>
</comment>
<dbReference type="PANTHER" id="PTHR43618:SF8">
    <property type="entry name" value="7ALPHA-HYDROXYSTEROID DEHYDROGENASE"/>
    <property type="match status" value="1"/>
</dbReference>
<dbReference type="Gene3D" id="3.40.50.720">
    <property type="entry name" value="NAD(P)-binding Rossmann-like Domain"/>
    <property type="match status" value="2"/>
</dbReference>
<evidence type="ECO:0000313" key="5">
    <source>
        <dbReference type="EMBL" id="PRP99866.1"/>
    </source>
</evidence>